<evidence type="ECO:0000313" key="3">
    <source>
        <dbReference type="Proteomes" id="UP000285951"/>
    </source>
</evidence>
<proteinExistence type="predicted"/>
<reference evidence="2 3" key="1">
    <citation type="submission" date="2019-11" db="EMBL/GenBank/DDBJ databases">
        <title>Draft genome sequence of Labilibaculum sp. strain SYP isolated from Black Sea.</title>
        <authorList>
            <person name="Yadav S."/>
            <person name="Villanueva L."/>
        </authorList>
    </citation>
    <scope>NUCLEOTIDE SEQUENCE [LARGE SCALE GENOMIC DNA]</scope>
    <source>
        <strain evidence="2 3">44</strain>
    </source>
</reference>
<dbReference type="EMBL" id="WOTW01000055">
    <property type="protein sequence ID" value="MUP39637.1"/>
    <property type="molecule type" value="Genomic_DNA"/>
</dbReference>
<keyword evidence="3" id="KW-1185">Reference proteome</keyword>
<evidence type="ECO:0000313" key="1">
    <source>
        <dbReference type="EMBL" id="MUP39637.1"/>
    </source>
</evidence>
<protein>
    <recommendedName>
        <fullName evidence="5">Glycosyl hydrolase family 43</fullName>
    </recommendedName>
</protein>
<evidence type="ECO:0000313" key="2">
    <source>
        <dbReference type="EMBL" id="MVB08842.1"/>
    </source>
</evidence>
<dbReference type="SUPFAM" id="SSF75005">
    <property type="entry name" value="Arabinanase/levansucrase/invertase"/>
    <property type="match status" value="2"/>
</dbReference>
<name>A0A7M4DAF8_9BACT</name>
<dbReference type="Proteomes" id="UP000285951">
    <property type="component" value="Unassembled WGS sequence"/>
</dbReference>
<organism evidence="1 4">
    <name type="scientific">Labilibaculum euxinus</name>
    <dbReference type="NCBI Taxonomy" id="2686357"/>
    <lineage>
        <taxon>Bacteria</taxon>
        <taxon>Pseudomonadati</taxon>
        <taxon>Bacteroidota</taxon>
        <taxon>Bacteroidia</taxon>
        <taxon>Marinilabiliales</taxon>
        <taxon>Marinifilaceae</taxon>
        <taxon>Labilibaculum</taxon>
    </lineage>
</organism>
<dbReference type="EMBL" id="QTZN02000055">
    <property type="protein sequence ID" value="MVB08842.1"/>
    <property type="molecule type" value="Genomic_DNA"/>
</dbReference>
<dbReference type="Proteomes" id="UP000462449">
    <property type="component" value="Unassembled WGS sequence"/>
</dbReference>
<dbReference type="Gene3D" id="2.115.10.20">
    <property type="entry name" value="Glycosyl hydrolase domain, family 43"/>
    <property type="match status" value="1"/>
</dbReference>
<sequence length="334" mass="39084">MPRGTLCDISKFEYEINHGDIVHPCVRHSEKAFKGYHWWLIYTPYYGADATMENPVLCYGISDNQEAPLKWKVYSQIVGKPSIGYNSDPTMFFNERGLNIFWRENETPRTQKDNVYRGTYACVISENDRYNMDQAILCEDSQFSDREVSPTIIKKDESYIAYAMHLRFKKSDLHSSNRYVEKLVRLFFSIVALLEIYNEQKSYGIAIWKSDSLDRPFSYFKTTKIKNCNKLYRPWHLDIFEHDNKRYAVIQTTQCNADICLAVSEDDENFTMYSKPLITNASIGKVGIYKPTAFVHKDVFYLYYTAQDLNNRSLNEMYLTSLPMAELQFKLSGS</sequence>
<comment type="caution">
    <text evidence="1">The sequence shown here is derived from an EMBL/GenBank/DDBJ whole genome shotgun (WGS) entry which is preliminary data.</text>
</comment>
<evidence type="ECO:0000313" key="4">
    <source>
        <dbReference type="Proteomes" id="UP000462449"/>
    </source>
</evidence>
<reference evidence="1 4" key="2">
    <citation type="submission" date="2019-12" db="EMBL/GenBank/DDBJ databases">
        <title>Draft genome sequence of Labilibaculum sp. strain 44 isolated from deep waters of Black Sea.</title>
        <authorList>
            <person name="Yadav S."/>
            <person name="Villanueva L."/>
        </authorList>
    </citation>
    <scope>NUCLEOTIDE SEQUENCE [LARGE SCALE GENOMIC DNA]</scope>
    <source>
        <strain evidence="1 4">44</strain>
    </source>
</reference>
<dbReference type="AlphaFoldDB" id="A0A7M4DAF8"/>
<accession>A0A7M4DAF8</accession>
<dbReference type="InterPro" id="IPR023296">
    <property type="entry name" value="Glyco_hydro_beta-prop_sf"/>
</dbReference>
<evidence type="ECO:0008006" key="5">
    <source>
        <dbReference type="Google" id="ProtNLM"/>
    </source>
</evidence>
<dbReference type="OrthoDB" id="4410706at2"/>
<gene>
    <name evidence="2" type="ORF">DWB62_017625</name>
    <name evidence="1" type="ORF">GNY23_17625</name>
</gene>